<name>A0A1I7RPJ5_BURXY</name>
<keyword evidence="1" id="KW-0472">Membrane</keyword>
<sequence>MPTPSQISNATTVSLDPLEFDEQDARYMVFRCVHCQHAIIICATCGITVVLGVFSVCITLFKFASDSLVEVTALTGLTVFLFSGLIAHAAAYFAVKKQSASYLQPYLVLHVFFIIVEFTMGLTAVGELVTDSDENIDDSDRFARKVLEFVPLCIIWSSGMISVGVKYKQYLVNRLNSAYGIGTTVTPIVIHRPQTPQDCQNKPNDCASLP</sequence>
<evidence type="ECO:0000256" key="1">
    <source>
        <dbReference type="SAM" id="Phobius"/>
    </source>
</evidence>
<dbReference type="WBParaSite" id="BXY_0263600.1">
    <property type="protein sequence ID" value="BXY_0263600.1"/>
    <property type="gene ID" value="BXY_0263600"/>
</dbReference>
<feature type="transmembrane region" description="Helical" evidence="1">
    <location>
        <begin position="107"/>
        <end position="126"/>
    </location>
</feature>
<dbReference type="eggNOG" id="ENOG502SEQS">
    <property type="taxonomic scope" value="Eukaryota"/>
</dbReference>
<feature type="transmembrane region" description="Helical" evidence="1">
    <location>
        <begin position="38"/>
        <end position="61"/>
    </location>
</feature>
<feature type="transmembrane region" description="Helical" evidence="1">
    <location>
        <begin position="146"/>
        <end position="165"/>
    </location>
</feature>
<reference evidence="3" key="1">
    <citation type="submission" date="2016-11" db="UniProtKB">
        <authorList>
            <consortium name="WormBaseParasite"/>
        </authorList>
    </citation>
    <scope>IDENTIFICATION</scope>
</reference>
<keyword evidence="1" id="KW-0812">Transmembrane</keyword>
<evidence type="ECO:0000313" key="3">
    <source>
        <dbReference type="WBParaSite" id="BXY_0263600.1"/>
    </source>
</evidence>
<keyword evidence="1" id="KW-1133">Transmembrane helix</keyword>
<proteinExistence type="predicted"/>
<dbReference type="Proteomes" id="UP000095284">
    <property type="component" value="Unplaced"/>
</dbReference>
<organism evidence="2 3">
    <name type="scientific">Bursaphelenchus xylophilus</name>
    <name type="common">Pinewood nematode worm</name>
    <name type="synonym">Aphelenchoides xylophilus</name>
    <dbReference type="NCBI Taxonomy" id="6326"/>
    <lineage>
        <taxon>Eukaryota</taxon>
        <taxon>Metazoa</taxon>
        <taxon>Ecdysozoa</taxon>
        <taxon>Nematoda</taxon>
        <taxon>Chromadorea</taxon>
        <taxon>Rhabditida</taxon>
        <taxon>Tylenchina</taxon>
        <taxon>Tylenchomorpha</taxon>
        <taxon>Aphelenchoidea</taxon>
        <taxon>Aphelenchoididae</taxon>
        <taxon>Bursaphelenchus</taxon>
    </lineage>
</organism>
<accession>A0A1I7RPJ5</accession>
<evidence type="ECO:0000313" key="2">
    <source>
        <dbReference type="Proteomes" id="UP000095284"/>
    </source>
</evidence>
<feature type="transmembrane region" description="Helical" evidence="1">
    <location>
        <begin position="73"/>
        <end position="95"/>
    </location>
</feature>
<dbReference type="AlphaFoldDB" id="A0A1I7RPJ5"/>
<protein>
    <submittedName>
        <fullName evidence="3">MARVEL domain-containing protein</fullName>
    </submittedName>
</protein>